<evidence type="ECO:0000313" key="3">
    <source>
        <dbReference type="Proteomes" id="UP000009340"/>
    </source>
</evidence>
<evidence type="ECO:0000313" key="2">
    <source>
        <dbReference type="EMBL" id="CCJ72962.1"/>
    </source>
</evidence>
<dbReference type="EMBL" id="CAKW01000083">
    <property type="protein sequence ID" value="CCJ72962.1"/>
    <property type="molecule type" value="Genomic_DNA"/>
</dbReference>
<comment type="caution">
    <text evidence="2">The sequence shown here is derived from an EMBL/GenBank/DDBJ whole genome shotgun (WGS) entry which is preliminary data.</text>
</comment>
<keyword evidence="1" id="KW-0812">Transmembrane</keyword>
<evidence type="ECO:0000256" key="1">
    <source>
        <dbReference type="SAM" id="Phobius"/>
    </source>
</evidence>
<organism evidence="2 3">
    <name type="scientific">Cronobacter condimenti 1330</name>
    <dbReference type="NCBI Taxonomy" id="1073999"/>
    <lineage>
        <taxon>Bacteria</taxon>
        <taxon>Pseudomonadati</taxon>
        <taxon>Pseudomonadota</taxon>
        <taxon>Gammaproteobacteria</taxon>
        <taxon>Enterobacterales</taxon>
        <taxon>Enterobacteriaceae</taxon>
        <taxon>Cronobacter</taxon>
    </lineage>
</organism>
<dbReference type="Proteomes" id="UP000009340">
    <property type="component" value="Unassembled WGS sequence"/>
</dbReference>
<accession>K8AFD5</accession>
<keyword evidence="1" id="KW-0472">Membrane</keyword>
<protein>
    <submittedName>
        <fullName evidence="2">Uncharacterized protein</fullName>
    </submittedName>
</protein>
<gene>
    <name evidence="2" type="ORF">BN137_2333</name>
</gene>
<dbReference type="AlphaFoldDB" id="K8AFD5"/>
<proteinExistence type="predicted"/>
<keyword evidence="1" id="KW-1133">Transmembrane helix</keyword>
<reference evidence="2" key="1">
    <citation type="submission" date="2012-07" db="EMBL/GenBank/DDBJ databases">
        <authorList>
            <person name="Cummings C."/>
        </authorList>
    </citation>
    <scope>NUCLEOTIDE SEQUENCE</scope>
    <source>
        <strain evidence="2">1330</strain>
    </source>
</reference>
<sequence>MVNKIAFDLLRYIYRYLVAETLNNFVYHSVRHYFSRFSTVKKLFSRRYCFSFETVLLISCMLFSTLYTQFPP</sequence>
<name>K8AFD5_9ENTR</name>
<feature type="transmembrane region" description="Helical" evidence="1">
    <location>
        <begin position="50"/>
        <end position="70"/>
    </location>
</feature>